<gene>
    <name evidence="1" type="ORF">IV500_20865</name>
</gene>
<organism evidence="1 2">
    <name type="scientific">Arthrobacter terrae</name>
    <dbReference type="NCBI Taxonomy" id="2935737"/>
    <lineage>
        <taxon>Bacteria</taxon>
        <taxon>Bacillati</taxon>
        <taxon>Actinomycetota</taxon>
        <taxon>Actinomycetes</taxon>
        <taxon>Micrococcales</taxon>
        <taxon>Micrococcaceae</taxon>
        <taxon>Arthrobacter</taxon>
    </lineage>
</organism>
<evidence type="ECO:0000313" key="2">
    <source>
        <dbReference type="Proteomes" id="UP000655366"/>
    </source>
</evidence>
<dbReference type="RefSeq" id="WP_230855295.1">
    <property type="nucleotide sequence ID" value="NZ_JADNYM010000043.1"/>
</dbReference>
<dbReference type="Proteomes" id="UP000655366">
    <property type="component" value="Unassembled WGS sequence"/>
</dbReference>
<dbReference type="EMBL" id="JADNYM010000043">
    <property type="protein sequence ID" value="MBG0741808.1"/>
    <property type="molecule type" value="Genomic_DNA"/>
</dbReference>
<reference evidence="1 2" key="1">
    <citation type="submission" date="2020-11" db="EMBL/GenBank/DDBJ databases">
        <title>Arthrobacter antarcticus sp. nov., isolated from Antarctic Soil.</title>
        <authorList>
            <person name="Li J."/>
        </authorList>
    </citation>
    <scope>NUCLEOTIDE SEQUENCE [LARGE SCALE GENOMIC DNA]</scope>
    <source>
        <strain evidence="1 2">Z1-20</strain>
    </source>
</reference>
<comment type="caution">
    <text evidence="1">The sequence shown here is derived from an EMBL/GenBank/DDBJ whole genome shotgun (WGS) entry which is preliminary data.</text>
</comment>
<accession>A0A931G769</accession>
<protein>
    <submittedName>
        <fullName evidence="1">Uncharacterized protein</fullName>
    </submittedName>
</protein>
<sequence>MPIEKWWSLLDAASKDWLIANNGDALSSDIIATLEAASGEVEPNASWSGRKLRWNSSDR</sequence>
<keyword evidence="2" id="KW-1185">Reference proteome</keyword>
<name>A0A931G769_9MICC</name>
<proteinExistence type="predicted"/>
<evidence type="ECO:0000313" key="1">
    <source>
        <dbReference type="EMBL" id="MBG0741808.1"/>
    </source>
</evidence>
<dbReference type="AlphaFoldDB" id="A0A931G769"/>